<dbReference type="AlphaFoldDB" id="A0A9P6GVP8"/>
<evidence type="ECO:0000313" key="2">
    <source>
        <dbReference type="Proteomes" id="UP000740883"/>
    </source>
</evidence>
<dbReference type="InterPro" id="IPR036691">
    <property type="entry name" value="Endo/exonu/phosph_ase_sf"/>
</dbReference>
<reference evidence="1 2" key="1">
    <citation type="journal article" date="2020" name="Genome Biol. Evol.">
        <title>Comparative genomics of strictly vertically transmitted, feminizing microsporidia endosymbionts of amphipod crustaceans.</title>
        <authorList>
            <person name="Cormier A."/>
            <person name="Chebbi M.A."/>
            <person name="Giraud I."/>
            <person name="Wattier R."/>
            <person name="Teixeira M."/>
            <person name="Gilbert C."/>
            <person name="Rigaud T."/>
            <person name="Cordaux R."/>
        </authorList>
    </citation>
    <scope>NUCLEOTIDE SEQUENCE [LARGE SCALE GENOMIC DNA]</scope>
    <source>
        <strain evidence="1 2">Ou3-Ou53</strain>
    </source>
</reference>
<evidence type="ECO:0000313" key="1">
    <source>
        <dbReference type="EMBL" id="KAF9747743.1"/>
    </source>
</evidence>
<keyword evidence="2" id="KW-1185">Reference proteome</keyword>
<organism evidence="1 2">
    <name type="scientific">Nosema granulosis</name>
    <dbReference type="NCBI Taxonomy" id="83296"/>
    <lineage>
        <taxon>Eukaryota</taxon>
        <taxon>Fungi</taxon>
        <taxon>Fungi incertae sedis</taxon>
        <taxon>Microsporidia</taxon>
        <taxon>Nosematidae</taxon>
        <taxon>Nosema</taxon>
    </lineage>
</organism>
<evidence type="ECO:0008006" key="3">
    <source>
        <dbReference type="Google" id="ProtNLM"/>
    </source>
</evidence>
<dbReference type="SUPFAM" id="SSF56219">
    <property type="entry name" value="DNase I-like"/>
    <property type="match status" value="1"/>
</dbReference>
<dbReference type="Gene3D" id="3.60.10.10">
    <property type="entry name" value="Endonuclease/exonuclease/phosphatase"/>
    <property type="match status" value="1"/>
</dbReference>
<dbReference type="Proteomes" id="UP000740883">
    <property type="component" value="Unassembled WGS sequence"/>
</dbReference>
<proteinExistence type="predicted"/>
<feature type="non-terminal residue" evidence="1">
    <location>
        <position position="166"/>
    </location>
</feature>
<protein>
    <recommendedName>
        <fullName evidence="3">Endonuclease/exonuclease/phosphatase domain-containing protein</fullName>
    </recommendedName>
</protein>
<sequence length="166" mass="19371">MVQHNVRNWKNNRFQLSNSYSSVNPHVIVINSHRNLDTEPIKIFNYDVYSRNNLLEQNNGTAVSIRKDTQYRIDEDYYSDFLSLSLKANLGDVQVGTAYVPFRTGHLHYPDFYNFFKRTIPSYFLGDVNARHRCLGHQNDNVTGKQLSTLLHRGYAIHIGPYFPPF</sequence>
<gene>
    <name evidence="1" type="ORF">NGRA_3502</name>
</gene>
<dbReference type="EMBL" id="SBJO01001295">
    <property type="protein sequence ID" value="KAF9747743.1"/>
    <property type="molecule type" value="Genomic_DNA"/>
</dbReference>
<name>A0A9P6GVP8_9MICR</name>
<comment type="caution">
    <text evidence="1">The sequence shown here is derived from an EMBL/GenBank/DDBJ whole genome shotgun (WGS) entry which is preliminary data.</text>
</comment>
<dbReference type="OrthoDB" id="7474049at2759"/>
<accession>A0A9P6GVP8</accession>